<proteinExistence type="inferred from homology"/>
<dbReference type="SUPFAM" id="SSF53474">
    <property type="entry name" value="alpha/beta-Hydrolases"/>
    <property type="match status" value="1"/>
</dbReference>
<evidence type="ECO:0000313" key="2">
    <source>
        <dbReference type="EMBL" id="KIY92077.1"/>
    </source>
</evidence>
<dbReference type="RefSeq" id="XP_013891097.1">
    <property type="nucleotide sequence ID" value="XM_014035643.1"/>
</dbReference>
<dbReference type="EMBL" id="KK105979">
    <property type="protein sequence ID" value="KIY92077.1"/>
    <property type="molecule type" value="Genomic_DNA"/>
</dbReference>
<dbReference type="InterPro" id="IPR033124">
    <property type="entry name" value="Ser_caboxypep_his_AS"/>
</dbReference>
<dbReference type="KEGG" id="mng:MNEG_15885"/>
<dbReference type="InterPro" id="IPR001563">
    <property type="entry name" value="Peptidase_S10"/>
</dbReference>
<comment type="similarity">
    <text evidence="1">Belongs to the peptidase S10 family.</text>
</comment>
<reference evidence="2 3" key="1">
    <citation type="journal article" date="2013" name="BMC Genomics">
        <title>Reconstruction of the lipid metabolism for the microalga Monoraphidium neglectum from its genome sequence reveals characteristics suitable for biofuel production.</title>
        <authorList>
            <person name="Bogen C."/>
            <person name="Al-Dilaimi A."/>
            <person name="Albersmeier A."/>
            <person name="Wichmann J."/>
            <person name="Grundmann M."/>
            <person name="Rupp O."/>
            <person name="Lauersen K.J."/>
            <person name="Blifernez-Klassen O."/>
            <person name="Kalinowski J."/>
            <person name="Goesmann A."/>
            <person name="Mussgnug J.H."/>
            <person name="Kruse O."/>
        </authorList>
    </citation>
    <scope>NUCLEOTIDE SEQUENCE [LARGE SCALE GENOMIC DNA]</scope>
    <source>
        <strain evidence="2 3">SAG 48.87</strain>
    </source>
</reference>
<dbReference type="PROSITE" id="PS00560">
    <property type="entry name" value="CARBOXYPEPT_SER_HIS"/>
    <property type="match status" value="1"/>
</dbReference>
<dbReference type="GO" id="GO:0004185">
    <property type="term" value="F:serine-type carboxypeptidase activity"/>
    <property type="evidence" value="ECO:0007669"/>
    <property type="project" value="InterPro"/>
</dbReference>
<organism evidence="2 3">
    <name type="scientific">Monoraphidium neglectum</name>
    <dbReference type="NCBI Taxonomy" id="145388"/>
    <lineage>
        <taxon>Eukaryota</taxon>
        <taxon>Viridiplantae</taxon>
        <taxon>Chlorophyta</taxon>
        <taxon>core chlorophytes</taxon>
        <taxon>Chlorophyceae</taxon>
        <taxon>CS clade</taxon>
        <taxon>Sphaeropleales</taxon>
        <taxon>Selenastraceae</taxon>
        <taxon>Monoraphidium</taxon>
    </lineage>
</organism>
<dbReference type="Gene3D" id="3.40.50.12670">
    <property type="match status" value="1"/>
</dbReference>
<evidence type="ECO:0000313" key="3">
    <source>
        <dbReference type="Proteomes" id="UP000054498"/>
    </source>
</evidence>
<dbReference type="Pfam" id="PF00450">
    <property type="entry name" value="Peptidase_S10"/>
    <property type="match status" value="1"/>
</dbReference>
<name>A0A0D2IVY0_9CHLO</name>
<dbReference type="GO" id="GO:0006508">
    <property type="term" value="P:proteolysis"/>
    <property type="evidence" value="ECO:0007669"/>
    <property type="project" value="InterPro"/>
</dbReference>
<dbReference type="GeneID" id="25733590"/>
<sequence>MNAERKIWRDDDGKTLGYIKNHRTLTHVVIRNAGHMVPHDRPEVSQAMLETWVESTRKGDDRMAAAAAAAAAQGARALAMPTAGGAADVAAS</sequence>
<evidence type="ECO:0000256" key="1">
    <source>
        <dbReference type="ARBA" id="ARBA00009431"/>
    </source>
</evidence>
<gene>
    <name evidence="2" type="ORF">MNEG_15885</name>
</gene>
<keyword evidence="3" id="KW-1185">Reference proteome</keyword>
<protein>
    <submittedName>
        <fullName evidence="2">Uncharacterized protein</fullName>
    </submittedName>
</protein>
<dbReference type="AlphaFoldDB" id="A0A0D2IVY0"/>
<dbReference type="OrthoDB" id="443318at2759"/>
<dbReference type="Proteomes" id="UP000054498">
    <property type="component" value="Unassembled WGS sequence"/>
</dbReference>
<accession>A0A0D2IVY0</accession>
<dbReference type="InterPro" id="IPR029058">
    <property type="entry name" value="AB_hydrolase_fold"/>
</dbReference>